<dbReference type="PROSITE" id="PS50956">
    <property type="entry name" value="HTH_ASNC_2"/>
    <property type="match status" value="1"/>
</dbReference>
<reference evidence="5" key="1">
    <citation type="journal article" date="2014" name="Front. Microbiol.">
        <title>High frequency of phylogenetically diverse reductive dehalogenase-homologous genes in deep subseafloor sedimentary metagenomes.</title>
        <authorList>
            <person name="Kawai M."/>
            <person name="Futagami T."/>
            <person name="Toyoda A."/>
            <person name="Takaki Y."/>
            <person name="Nishi S."/>
            <person name="Hori S."/>
            <person name="Arai W."/>
            <person name="Tsubouchi T."/>
            <person name="Morono Y."/>
            <person name="Uchiyama I."/>
            <person name="Ito T."/>
            <person name="Fujiyama A."/>
            <person name="Inagaki F."/>
            <person name="Takami H."/>
        </authorList>
    </citation>
    <scope>NUCLEOTIDE SEQUENCE</scope>
    <source>
        <strain evidence="5">Expedition CK06-06</strain>
    </source>
</reference>
<dbReference type="InterPro" id="IPR011991">
    <property type="entry name" value="ArsR-like_HTH"/>
</dbReference>
<dbReference type="GO" id="GO:0043565">
    <property type="term" value="F:sequence-specific DNA binding"/>
    <property type="evidence" value="ECO:0007669"/>
    <property type="project" value="InterPro"/>
</dbReference>
<keyword evidence="3" id="KW-0804">Transcription</keyword>
<keyword evidence="2" id="KW-0238">DNA-binding</keyword>
<feature type="domain" description="HTH asnC-type" evidence="4">
    <location>
        <begin position="13"/>
        <end position="74"/>
    </location>
</feature>
<feature type="non-terminal residue" evidence="5">
    <location>
        <position position="86"/>
    </location>
</feature>
<dbReference type="PRINTS" id="PR00033">
    <property type="entry name" value="HTHASNC"/>
</dbReference>
<evidence type="ECO:0000313" key="5">
    <source>
        <dbReference type="EMBL" id="GAG57369.1"/>
    </source>
</evidence>
<dbReference type="Pfam" id="PF13412">
    <property type="entry name" value="HTH_24"/>
    <property type="match status" value="1"/>
</dbReference>
<dbReference type="InterPro" id="IPR036390">
    <property type="entry name" value="WH_DNA-bd_sf"/>
</dbReference>
<accession>X0YM35</accession>
<dbReference type="CDD" id="cd00090">
    <property type="entry name" value="HTH_ARSR"/>
    <property type="match status" value="1"/>
</dbReference>
<comment type="caution">
    <text evidence="5">The sequence shown here is derived from an EMBL/GenBank/DDBJ whole genome shotgun (WGS) entry which is preliminary data.</text>
</comment>
<dbReference type="InterPro" id="IPR019888">
    <property type="entry name" value="Tscrpt_reg_AsnC-like"/>
</dbReference>
<name>X0YM35_9ZZZZ</name>
<gene>
    <name evidence="5" type="ORF">S01H4_13813</name>
</gene>
<proteinExistence type="predicted"/>
<dbReference type="InterPro" id="IPR000485">
    <property type="entry name" value="AsnC-type_HTH_dom"/>
</dbReference>
<organism evidence="5">
    <name type="scientific">marine sediment metagenome</name>
    <dbReference type="NCBI Taxonomy" id="412755"/>
    <lineage>
        <taxon>unclassified sequences</taxon>
        <taxon>metagenomes</taxon>
        <taxon>ecological metagenomes</taxon>
    </lineage>
</organism>
<dbReference type="Gene3D" id="1.10.10.10">
    <property type="entry name" value="Winged helix-like DNA-binding domain superfamily/Winged helix DNA-binding domain"/>
    <property type="match status" value="1"/>
</dbReference>
<dbReference type="AlphaFoldDB" id="X0YM35"/>
<evidence type="ECO:0000256" key="2">
    <source>
        <dbReference type="ARBA" id="ARBA00023125"/>
    </source>
</evidence>
<dbReference type="InterPro" id="IPR050684">
    <property type="entry name" value="HTH-Siroheme_Decarb"/>
</dbReference>
<sequence length="86" mass="9828">MNNNKTKAEENMADDMDRKIIRALNENARRSFREIARETGASVTSIIHRVKKFERSGIIKGYIPVVDMDYFGIKMIAIIALRISQG</sequence>
<evidence type="ECO:0000259" key="4">
    <source>
        <dbReference type="PROSITE" id="PS50956"/>
    </source>
</evidence>
<dbReference type="PANTHER" id="PTHR43413:SF6">
    <property type="entry name" value="REGULATORY PROTEIN ASNC"/>
    <property type="match status" value="1"/>
</dbReference>
<protein>
    <recommendedName>
        <fullName evidence="4">HTH asnC-type domain-containing protein</fullName>
    </recommendedName>
</protein>
<evidence type="ECO:0000256" key="3">
    <source>
        <dbReference type="ARBA" id="ARBA00023163"/>
    </source>
</evidence>
<dbReference type="EMBL" id="BART01006075">
    <property type="protein sequence ID" value="GAG57369.1"/>
    <property type="molecule type" value="Genomic_DNA"/>
</dbReference>
<dbReference type="SUPFAM" id="SSF46785">
    <property type="entry name" value="Winged helix' DNA-binding domain"/>
    <property type="match status" value="1"/>
</dbReference>
<dbReference type="InterPro" id="IPR036388">
    <property type="entry name" value="WH-like_DNA-bd_sf"/>
</dbReference>
<dbReference type="PANTHER" id="PTHR43413">
    <property type="entry name" value="TRANSCRIPTIONAL REGULATOR, ASNC FAMILY"/>
    <property type="match status" value="1"/>
</dbReference>
<keyword evidence="1" id="KW-0805">Transcription regulation</keyword>
<evidence type="ECO:0000256" key="1">
    <source>
        <dbReference type="ARBA" id="ARBA00023015"/>
    </source>
</evidence>
<dbReference type="SMART" id="SM00344">
    <property type="entry name" value="HTH_ASNC"/>
    <property type="match status" value="1"/>
</dbReference>